<organism evidence="1 2">
    <name type="scientific">Parelaphostrongylus tenuis</name>
    <name type="common">Meningeal worm</name>
    <dbReference type="NCBI Taxonomy" id="148309"/>
    <lineage>
        <taxon>Eukaryota</taxon>
        <taxon>Metazoa</taxon>
        <taxon>Ecdysozoa</taxon>
        <taxon>Nematoda</taxon>
        <taxon>Chromadorea</taxon>
        <taxon>Rhabditida</taxon>
        <taxon>Rhabditina</taxon>
        <taxon>Rhabditomorpha</taxon>
        <taxon>Strongyloidea</taxon>
        <taxon>Metastrongylidae</taxon>
        <taxon>Parelaphostrongylus</taxon>
    </lineage>
</organism>
<evidence type="ECO:0000313" key="2">
    <source>
        <dbReference type="Proteomes" id="UP001196413"/>
    </source>
</evidence>
<name>A0AAD5MVM4_PARTN</name>
<sequence>MAKNKKKSNSRNHLFMLGSCGGPQHYPSSLCCGDSGARDGWVQSEHGCWLRVPKRDLKKISVAASTAP</sequence>
<comment type="caution">
    <text evidence="1">The sequence shown here is derived from an EMBL/GenBank/DDBJ whole genome shotgun (WGS) entry which is preliminary data.</text>
</comment>
<protein>
    <submittedName>
        <fullName evidence="1">Uncharacterized protein</fullName>
    </submittedName>
</protein>
<gene>
    <name evidence="1" type="ORF">KIN20_022509</name>
</gene>
<reference evidence="1" key="1">
    <citation type="submission" date="2021-06" db="EMBL/GenBank/DDBJ databases">
        <title>Parelaphostrongylus tenuis whole genome reference sequence.</title>
        <authorList>
            <person name="Garwood T.J."/>
            <person name="Larsen P.A."/>
            <person name="Fountain-Jones N.M."/>
            <person name="Garbe J.R."/>
            <person name="Macchietto M.G."/>
            <person name="Kania S.A."/>
            <person name="Gerhold R.W."/>
            <person name="Richards J.E."/>
            <person name="Wolf T.M."/>
        </authorList>
    </citation>
    <scope>NUCLEOTIDE SEQUENCE</scope>
    <source>
        <strain evidence="1">MNPRO001-30</strain>
        <tissue evidence="1">Meninges</tissue>
    </source>
</reference>
<accession>A0AAD5MVM4</accession>
<dbReference type="EMBL" id="JAHQIW010004543">
    <property type="protein sequence ID" value="KAJ1362823.1"/>
    <property type="molecule type" value="Genomic_DNA"/>
</dbReference>
<dbReference type="Proteomes" id="UP001196413">
    <property type="component" value="Unassembled WGS sequence"/>
</dbReference>
<dbReference type="AlphaFoldDB" id="A0AAD5MVM4"/>
<proteinExistence type="predicted"/>
<keyword evidence="2" id="KW-1185">Reference proteome</keyword>
<evidence type="ECO:0000313" key="1">
    <source>
        <dbReference type="EMBL" id="KAJ1362823.1"/>
    </source>
</evidence>